<feature type="region of interest" description="Disordered" evidence="1">
    <location>
        <begin position="1"/>
        <end position="24"/>
    </location>
</feature>
<accession>A0A392TWQ3</accession>
<keyword evidence="3" id="KW-1185">Reference proteome</keyword>
<sequence length="85" mass="9587">KWLRGGMNTAAAGRNDTIGNATPNNTRASMHSMFGRVKVVYGQKTKKMDFFMGKAVNESELRWVPLILNQQDKQDEGSTRNAREQ</sequence>
<dbReference type="AlphaFoldDB" id="A0A392TWQ3"/>
<feature type="non-terminal residue" evidence="2">
    <location>
        <position position="1"/>
    </location>
</feature>
<comment type="caution">
    <text evidence="2">The sequence shown here is derived from an EMBL/GenBank/DDBJ whole genome shotgun (WGS) entry which is preliminary data.</text>
</comment>
<feature type="non-terminal residue" evidence="2">
    <location>
        <position position="85"/>
    </location>
</feature>
<dbReference type="Proteomes" id="UP000265520">
    <property type="component" value="Unassembled WGS sequence"/>
</dbReference>
<name>A0A392TWQ3_9FABA</name>
<proteinExistence type="predicted"/>
<reference evidence="2 3" key="1">
    <citation type="journal article" date="2018" name="Front. Plant Sci.">
        <title>Red Clover (Trifolium pratense) and Zigzag Clover (T. medium) - A Picture of Genomic Similarities and Differences.</title>
        <authorList>
            <person name="Dluhosova J."/>
            <person name="Istvanek J."/>
            <person name="Nedelnik J."/>
            <person name="Repkova J."/>
        </authorList>
    </citation>
    <scope>NUCLEOTIDE SEQUENCE [LARGE SCALE GENOMIC DNA]</scope>
    <source>
        <strain evidence="3">cv. 10/8</strain>
        <tissue evidence="2">Leaf</tissue>
    </source>
</reference>
<evidence type="ECO:0000313" key="3">
    <source>
        <dbReference type="Proteomes" id="UP000265520"/>
    </source>
</evidence>
<evidence type="ECO:0000256" key="1">
    <source>
        <dbReference type="SAM" id="MobiDB-lite"/>
    </source>
</evidence>
<dbReference type="EMBL" id="LXQA010658407">
    <property type="protein sequence ID" value="MCI64546.1"/>
    <property type="molecule type" value="Genomic_DNA"/>
</dbReference>
<protein>
    <submittedName>
        <fullName evidence="2">Uncharacterized protein</fullName>
    </submittedName>
</protein>
<organism evidence="2 3">
    <name type="scientific">Trifolium medium</name>
    <dbReference type="NCBI Taxonomy" id="97028"/>
    <lineage>
        <taxon>Eukaryota</taxon>
        <taxon>Viridiplantae</taxon>
        <taxon>Streptophyta</taxon>
        <taxon>Embryophyta</taxon>
        <taxon>Tracheophyta</taxon>
        <taxon>Spermatophyta</taxon>
        <taxon>Magnoliopsida</taxon>
        <taxon>eudicotyledons</taxon>
        <taxon>Gunneridae</taxon>
        <taxon>Pentapetalae</taxon>
        <taxon>rosids</taxon>
        <taxon>fabids</taxon>
        <taxon>Fabales</taxon>
        <taxon>Fabaceae</taxon>
        <taxon>Papilionoideae</taxon>
        <taxon>50 kb inversion clade</taxon>
        <taxon>NPAAA clade</taxon>
        <taxon>Hologalegina</taxon>
        <taxon>IRL clade</taxon>
        <taxon>Trifolieae</taxon>
        <taxon>Trifolium</taxon>
    </lineage>
</organism>
<evidence type="ECO:0000313" key="2">
    <source>
        <dbReference type="EMBL" id="MCI64546.1"/>
    </source>
</evidence>